<keyword evidence="1" id="KW-0378">Hydrolase</keyword>
<reference evidence="1 2" key="1">
    <citation type="journal article" date="2018" name="New Phytol.">
        <title>Phylogenomics of Endogonaceae and evolution of mycorrhizas within Mucoromycota.</title>
        <authorList>
            <person name="Chang Y."/>
            <person name="Desiro A."/>
            <person name="Na H."/>
            <person name="Sandor L."/>
            <person name="Lipzen A."/>
            <person name="Clum A."/>
            <person name="Barry K."/>
            <person name="Grigoriev I.V."/>
            <person name="Martin F.M."/>
            <person name="Stajich J.E."/>
            <person name="Smith M.E."/>
            <person name="Bonito G."/>
            <person name="Spatafora J.W."/>
        </authorList>
    </citation>
    <scope>NUCLEOTIDE SEQUENCE [LARGE SCALE GENOMIC DNA]</scope>
    <source>
        <strain evidence="1 2">GMNB39</strain>
    </source>
</reference>
<dbReference type="InterPro" id="IPR019819">
    <property type="entry name" value="Carboxylesterase_B_CS"/>
</dbReference>
<dbReference type="PROSITE" id="PS00122">
    <property type="entry name" value="CARBOXYLESTERASE_B_1"/>
    <property type="match status" value="1"/>
</dbReference>
<evidence type="ECO:0000313" key="1">
    <source>
        <dbReference type="EMBL" id="RUO96034.1"/>
    </source>
</evidence>
<keyword evidence="2" id="KW-1185">Reference proteome</keyword>
<dbReference type="InterPro" id="IPR050309">
    <property type="entry name" value="Type-B_Carboxylest/Lipase"/>
</dbReference>
<name>A0A432ZZZ9_9FUNG</name>
<accession>A0A432ZZZ9</accession>
<dbReference type="Gene3D" id="3.40.50.1820">
    <property type="entry name" value="alpha/beta hydrolase"/>
    <property type="match status" value="1"/>
</dbReference>
<dbReference type="EMBL" id="RBNI01023815">
    <property type="protein sequence ID" value="RUO96034.1"/>
    <property type="molecule type" value="Genomic_DNA"/>
</dbReference>
<proteinExistence type="predicted"/>
<dbReference type="GO" id="GO:0016787">
    <property type="term" value="F:hydrolase activity"/>
    <property type="evidence" value="ECO:0007669"/>
    <property type="project" value="UniProtKB-KW"/>
</dbReference>
<dbReference type="PANTHER" id="PTHR11559">
    <property type="entry name" value="CARBOXYLESTERASE"/>
    <property type="match status" value="1"/>
</dbReference>
<dbReference type="Pfam" id="PF00135">
    <property type="entry name" value="COesterase"/>
    <property type="match status" value="1"/>
</dbReference>
<organism evidence="1 2">
    <name type="scientific">Jimgerdemannia flammicorona</name>
    <dbReference type="NCBI Taxonomy" id="994334"/>
    <lineage>
        <taxon>Eukaryota</taxon>
        <taxon>Fungi</taxon>
        <taxon>Fungi incertae sedis</taxon>
        <taxon>Mucoromycota</taxon>
        <taxon>Mucoromycotina</taxon>
        <taxon>Endogonomycetes</taxon>
        <taxon>Endogonales</taxon>
        <taxon>Endogonaceae</taxon>
        <taxon>Jimgerdemannia</taxon>
    </lineage>
</organism>
<feature type="non-terminal residue" evidence="1">
    <location>
        <position position="1"/>
    </location>
</feature>
<dbReference type="OrthoDB" id="408631at2759"/>
<dbReference type="SUPFAM" id="SSF53474">
    <property type="entry name" value="alpha/beta-Hydrolases"/>
    <property type="match status" value="1"/>
</dbReference>
<evidence type="ECO:0000313" key="2">
    <source>
        <dbReference type="Proteomes" id="UP000268093"/>
    </source>
</evidence>
<comment type="caution">
    <text evidence="1">The sequence shown here is derived from an EMBL/GenBank/DDBJ whole genome shotgun (WGS) entry which is preliminary data.</text>
</comment>
<dbReference type="Proteomes" id="UP000268093">
    <property type="component" value="Unassembled WGS sequence"/>
</dbReference>
<sequence>LSCPQQGTKASQTSEDCLYLNIYAPPEEDAPVGGLPVLLFIHGGSFQIGSASIGLYDATNLVSEFGRVIVVTIQYRLGVFGFLAAHELVSETTEGIAGNYGLLDQKTAIEWVHKHIVHFGGDPSRITIWGQSAGASSVHYHLHLLPPGLIRRAIISSSPIMAPPPLQNARPQFERLCAALGIETERKDTMEKLRNVEPQKLLKAALGVKEYWNPVVDGVVFKEGFNEGWQGEGWKAAGVDAVVVGTMKDEGSILTLVSPPMFTDAIQKTYPNAIITDEVLSPIYDSKSYPTSYIRAATIISDARYQAPNSRLVRYLAADPSRRVYRFRFDHVAPLVQFVASLVVRVGNGTWWKPWTWLDEEHGAGAFHVGDLVYLFLHTWLLWGRDEVRIAKKMAGLWIGFVESGEMGPEWEIVGPEGEETANNILVVGKDKKITMEREVFRAKQVTWWNEQVRPVNRDG</sequence>
<dbReference type="InterPro" id="IPR002018">
    <property type="entry name" value="CarbesteraseB"/>
</dbReference>
<dbReference type="PROSITE" id="PS00941">
    <property type="entry name" value="CARBOXYLESTERASE_B_2"/>
    <property type="match status" value="1"/>
</dbReference>
<dbReference type="InterPro" id="IPR029058">
    <property type="entry name" value="AB_hydrolase_fold"/>
</dbReference>
<protein>
    <submittedName>
        <fullName evidence="1">Alpha/Beta hydrolase protein</fullName>
    </submittedName>
</protein>
<gene>
    <name evidence="1" type="ORF">BC936DRAFT_142729</name>
</gene>
<dbReference type="InterPro" id="IPR019826">
    <property type="entry name" value="Carboxylesterase_B_AS"/>
</dbReference>